<dbReference type="GO" id="GO:0005829">
    <property type="term" value="C:cytosol"/>
    <property type="evidence" value="ECO:0007669"/>
    <property type="project" value="TreeGrafter"/>
</dbReference>
<dbReference type="GO" id="GO:0008902">
    <property type="term" value="F:hydroxymethylpyrimidine kinase activity"/>
    <property type="evidence" value="ECO:0007669"/>
    <property type="project" value="TreeGrafter"/>
</dbReference>
<protein>
    <submittedName>
        <fullName evidence="3">Phos_pyr_kin domain-containing protein</fullName>
    </submittedName>
    <submittedName>
        <fullName evidence="2">Phosphomethylpyrimidine kinase, variant</fullName>
    </submittedName>
</protein>
<dbReference type="InterPro" id="IPR013749">
    <property type="entry name" value="PM/HMP-P_kinase-1"/>
</dbReference>
<keyword evidence="4" id="KW-1185">Reference proteome</keyword>
<gene>
    <name evidence="2" type="ORF">PTTG_00623</name>
</gene>
<dbReference type="VEuPathDB" id="FungiDB:PTTG_00623"/>
<dbReference type="GO" id="GO:0008972">
    <property type="term" value="F:phosphomethylpyrimidine kinase activity"/>
    <property type="evidence" value="ECO:0007669"/>
    <property type="project" value="InterPro"/>
</dbReference>
<evidence type="ECO:0000259" key="1">
    <source>
        <dbReference type="Pfam" id="PF08543"/>
    </source>
</evidence>
<keyword evidence="2" id="KW-0808">Transferase</keyword>
<dbReference type="InterPro" id="IPR029056">
    <property type="entry name" value="Ribokinase-like"/>
</dbReference>
<dbReference type="Proteomes" id="UP000005240">
    <property type="component" value="Unassembled WGS sequence"/>
</dbReference>
<accession>A0A180GQH6</accession>
<name>A0A180GQH6_PUCT1</name>
<dbReference type="EMBL" id="ADAS02000042">
    <property type="protein sequence ID" value="OAV94213.1"/>
    <property type="molecule type" value="Genomic_DNA"/>
</dbReference>
<sequence>MLHSPEIIDAIAASLSRFYPDPTNQPHLVIDPVMVSTSGHDLLQGGGLEMLIGNLFCRASLVTPNLPEALLLSGRKSRNQTIESIQDMQDCCREIAQLGARNVLLKGGHILMSNEMVTDLLYQADSNSFQRFTHQRLETPNTHGTGCTLSAALAVYLAKGFSLIDAVESAIKYVEGGMKHSFALGNGSGPLNHFHNIQQRILPM</sequence>
<reference evidence="2" key="2">
    <citation type="submission" date="2016-05" db="EMBL/GenBank/DDBJ databases">
        <title>Comparative analysis highlights variable genome content of wheat rusts and divergence of the mating loci.</title>
        <authorList>
            <person name="Cuomo C.A."/>
            <person name="Bakkeren G."/>
            <person name="Szabo L."/>
            <person name="Khalil H."/>
            <person name="Joly D."/>
            <person name="Goldberg J."/>
            <person name="Young S."/>
            <person name="Zeng Q."/>
            <person name="Fellers J."/>
        </authorList>
    </citation>
    <scope>NUCLEOTIDE SEQUENCE [LARGE SCALE GENOMIC DNA]</scope>
    <source>
        <strain evidence="2">1-1 BBBD Race 1</strain>
    </source>
</reference>
<dbReference type="InterPro" id="IPR004399">
    <property type="entry name" value="HMP/HMP-P_kinase_dom"/>
</dbReference>
<evidence type="ECO:0000313" key="4">
    <source>
        <dbReference type="Proteomes" id="UP000005240"/>
    </source>
</evidence>
<dbReference type="OrthoDB" id="10028886at2759"/>
<organism evidence="2">
    <name type="scientific">Puccinia triticina (isolate 1-1 / race 1 (BBBD))</name>
    <name type="common">Brown leaf rust fungus</name>
    <dbReference type="NCBI Taxonomy" id="630390"/>
    <lineage>
        <taxon>Eukaryota</taxon>
        <taxon>Fungi</taxon>
        <taxon>Dikarya</taxon>
        <taxon>Basidiomycota</taxon>
        <taxon>Pucciniomycotina</taxon>
        <taxon>Pucciniomycetes</taxon>
        <taxon>Pucciniales</taxon>
        <taxon>Pucciniaceae</taxon>
        <taxon>Puccinia</taxon>
    </lineage>
</organism>
<evidence type="ECO:0000313" key="2">
    <source>
        <dbReference type="EMBL" id="OAV94213.1"/>
    </source>
</evidence>
<dbReference type="PANTHER" id="PTHR20858">
    <property type="entry name" value="PHOSPHOMETHYLPYRIMIDINE KINASE"/>
    <property type="match status" value="1"/>
</dbReference>
<keyword evidence="2" id="KW-0418">Kinase</keyword>
<dbReference type="CDD" id="cd01169">
    <property type="entry name" value="HMPP_kinase"/>
    <property type="match status" value="1"/>
</dbReference>
<dbReference type="Gene3D" id="3.40.1190.20">
    <property type="match status" value="1"/>
</dbReference>
<evidence type="ECO:0000313" key="3">
    <source>
        <dbReference type="EnsemblFungi" id="PTTG_00623-t43_2-p1"/>
    </source>
</evidence>
<reference evidence="3 4" key="3">
    <citation type="journal article" date="2017" name="G3 (Bethesda)">
        <title>Comparative analysis highlights variable genome content of wheat rusts and divergence of the mating loci.</title>
        <authorList>
            <person name="Cuomo C.A."/>
            <person name="Bakkeren G."/>
            <person name="Khalil H.B."/>
            <person name="Panwar V."/>
            <person name="Joly D."/>
            <person name="Linning R."/>
            <person name="Sakthikumar S."/>
            <person name="Song X."/>
            <person name="Adiconis X."/>
            <person name="Fan L."/>
            <person name="Goldberg J.M."/>
            <person name="Levin J.Z."/>
            <person name="Young S."/>
            <person name="Zeng Q."/>
            <person name="Anikster Y."/>
            <person name="Bruce M."/>
            <person name="Wang M."/>
            <person name="Yin C."/>
            <person name="McCallum B."/>
            <person name="Szabo L.J."/>
            <person name="Hulbert S."/>
            <person name="Chen X."/>
            <person name="Fellers J.P."/>
        </authorList>
    </citation>
    <scope>NUCLEOTIDE SEQUENCE</scope>
    <source>
        <strain evidence="3">isolate 1-1 / race 1 (BBBD)</strain>
        <strain evidence="4">Isolate 1-1 / race 1 (BBBD)</strain>
    </source>
</reference>
<dbReference type="GO" id="GO:0009228">
    <property type="term" value="P:thiamine biosynthetic process"/>
    <property type="evidence" value="ECO:0007669"/>
    <property type="project" value="InterPro"/>
</dbReference>
<feature type="domain" description="Pyridoxamine kinase/Phosphomethylpyrimidine kinase" evidence="1">
    <location>
        <begin position="1"/>
        <end position="192"/>
    </location>
</feature>
<proteinExistence type="predicted"/>
<dbReference type="Pfam" id="PF08543">
    <property type="entry name" value="Phos_pyr_kin"/>
    <property type="match status" value="1"/>
</dbReference>
<reference evidence="3" key="4">
    <citation type="submission" date="2025-05" db="UniProtKB">
        <authorList>
            <consortium name="EnsemblFungi"/>
        </authorList>
    </citation>
    <scope>IDENTIFICATION</scope>
    <source>
        <strain evidence="3">isolate 1-1 / race 1 (BBBD)</strain>
    </source>
</reference>
<dbReference type="AlphaFoldDB" id="A0A180GQH6"/>
<reference evidence="2" key="1">
    <citation type="submission" date="2009-11" db="EMBL/GenBank/DDBJ databases">
        <authorList>
            <consortium name="The Broad Institute Genome Sequencing Platform"/>
            <person name="Ward D."/>
            <person name="Feldgarden M."/>
            <person name="Earl A."/>
            <person name="Young S.K."/>
            <person name="Zeng Q."/>
            <person name="Koehrsen M."/>
            <person name="Alvarado L."/>
            <person name="Berlin A."/>
            <person name="Bochicchio J."/>
            <person name="Borenstein D."/>
            <person name="Chapman S.B."/>
            <person name="Chen Z."/>
            <person name="Engels R."/>
            <person name="Freedman E."/>
            <person name="Gellesch M."/>
            <person name="Goldberg J."/>
            <person name="Griggs A."/>
            <person name="Gujja S."/>
            <person name="Heilman E."/>
            <person name="Heiman D."/>
            <person name="Hepburn T."/>
            <person name="Howarth C."/>
            <person name="Jen D."/>
            <person name="Larson L."/>
            <person name="Lewis B."/>
            <person name="Mehta T."/>
            <person name="Park D."/>
            <person name="Pearson M."/>
            <person name="Roberts A."/>
            <person name="Saif S."/>
            <person name="Shea T."/>
            <person name="Shenoy N."/>
            <person name="Sisk P."/>
            <person name="Stolte C."/>
            <person name="Sykes S."/>
            <person name="Thomson T."/>
            <person name="Walk T."/>
            <person name="White J."/>
            <person name="Yandava C."/>
            <person name="Izard J."/>
            <person name="Baranova O.V."/>
            <person name="Blanton J.M."/>
            <person name="Tanner A.C."/>
            <person name="Dewhirst F.E."/>
            <person name="Haas B."/>
            <person name="Nusbaum C."/>
            <person name="Birren B."/>
        </authorList>
    </citation>
    <scope>NUCLEOTIDE SEQUENCE [LARGE SCALE GENOMIC DNA]</scope>
    <source>
        <strain evidence="2">1-1 BBBD Race 1</strain>
    </source>
</reference>
<dbReference type="SUPFAM" id="SSF53613">
    <property type="entry name" value="Ribokinase-like"/>
    <property type="match status" value="1"/>
</dbReference>
<dbReference type="EnsemblFungi" id="PTTG_00623-t43_2">
    <property type="protein sequence ID" value="PTTG_00623-t43_2-p1"/>
    <property type="gene ID" value="PTTG_00623"/>
</dbReference>
<dbReference type="PANTHER" id="PTHR20858:SF17">
    <property type="entry name" value="HYDROXYMETHYLPYRIMIDINE_PHOSPHOMETHYLPYRIMIDINE KINASE THI20-RELATED"/>
    <property type="match status" value="1"/>
</dbReference>